<accession>A0A1F6MHW1</accession>
<sequence>MPIEKETPVEIQVEAILATVKNNATRVKELGKWPPHVSEESLAERVPKQGDDNAPGFDAGIACALDLIAREKQELAATLHGAYTPEAVQKVREEIKNLDPDSETCWWLAACSVCEEGGIDQNKFLQQLEDFKTIAADPQFRMEKARQVFDTMTSDFYFDKDIGEDVPYGTKDGCIQGAYIAGYPFAVQYNENYGLYFIGTYEESLGLEGFQWSDEKDEEGRAKSGPVWGSRQFNMCANREELMRALEVVKANFKDRMPQKGK</sequence>
<evidence type="ECO:0000313" key="2">
    <source>
        <dbReference type="Proteomes" id="UP000177457"/>
    </source>
</evidence>
<protein>
    <submittedName>
        <fullName evidence="1">Uncharacterized protein</fullName>
    </submittedName>
</protein>
<organism evidence="1 2">
    <name type="scientific">Candidatus Magasanikbacteria bacterium RIFCSPHIGHO2_02_FULL_51_14</name>
    <dbReference type="NCBI Taxonomy" id="1798683"/>
    <lineage>
        <taxon>Bacteria</taxon>
        <taxon>Candidatus Magasanikiibacteriota</taxon>
    </lineage>
</organism>
<evidence type="ECO:0000313" key="1">
    <source>
        <dbReference type="EMBL" id="OGH71120.1"/>
    </source>
</evidence>
<proteinExistence type="predicted"/>
<gene>
    <name evidence="1" type="ORF">A3C90_01550</name>
</gene>
<comment type="caution">
    <text evidence="1">The sequence shown here is derived from an EMBL/GenBank/DDBJ whole genome shotgun (WGS) entry which is preliminary data.</text>
</comment>
<dbReference type="AlphaFoldDB" id="A0A1F6MHW1"/>
<dbReference type="STRING" id="1798683.A3C90_01550"/>
<dbReference type="Proteomes" id="UP000177457">
    <property type="component" value="Unassembled WGS sequence"/>
</dbReference>
<reference evidence="1 2" key="1">
    <citation type="journal article" date="2016" name="Nat. Commun.">
        <title>Thousands of microbial genomes shed light on interconnected biogeochemical processes in an aquifer system.</title>
        <authorList>
            <person name="Anantharaman K."/>
            <person name="Brown C.T."/>
            <person name="Hug L.A."/>
            <person name="Sharon I."/>
            <person name="Castelle C.J."/>
            <person name="Probst A.J."/>
            <person name="Thomas B.C."/>
            <person name="Singh A."/>
            <person name="Wilkins M.J."/>
            <person name="Karaoz U."/>
            <person name="Brodie E.L."/>
            <person name="Williams K.H."/>
            <person name="Hubbard S.S."/>
            <person name="Banfield J.F."/>
        </authorList>
    </citation>
    <scope>NUCLEOTIDE SEQUENCE [LARGE SCALE GENOMIC DNA]</scope>
</reference>
<name>A0A1F6MHW1_9BACT</name>
<dbReference type="EMBL" id="MFQE01000034">
    <property type="protein sequence ID" value="OGH71120.1"/>
    <property type="molecule type" value="Genomic_DNA"/>
</dbReference>